<reference evidence="8 9" key="1">
    <citation type="submission" date="2019-01" db="EMBL/GenBank/DDBJ databases">
        <title>Genome sequencing of strain 2JSPR-7.</title>
        <authorList>
            <person name="Heo J."/>
            <person name="Kim S.-J."/>
            <person name="Kim J.-S."/>
            <person name="Hong S.-B."/>
            <person name="Kwon S.-W."/>
        </authorList>
    </citation>
    <scope>NUCLEOTIDE SEQUENCE [LARGE SCALE GENOMIC DNA]</scope>
    <source>
        <strain evidence="8 9">2JSPR-7</strain>
    </source>
</reference>
<dbReference type="KEGG" id="xyl:ET495_04460"/>
<feature type="transmembrane region" description="Helical" evidence="7">
    <location>
        <begin position="20"/>
        <end position="42"/>
    </location>
</feature>
<protein>
    <recommendedName>
        <fullName evidence="10">Sodium:proton antiporter</fullName>
    </recommendedName>
</protein>
<dbReference type="PANTHER" id="PTHR34583:SF2">
    <property type="entry name" value="ANTIPORTER SUBUNIT MNHC2-RELATED"/>
    <property type="match status" value="1"/>
</dbReference>
<evidence type="ECO:0000256" key="5">
    <source>
        <dbReference type="ARBA" id="ARBA00022989"/>
    </source>
</evidence>
<keyword evidence="4 7" id="KW-0812">Transmembrane</keyword>
<proteinExistence type="inferred from homology"/>
<dbReference type="InterPro" id="IPR050601">
    <property type="entry name" value="CPA3_antiporter_subunitC"/>
</dbReference>
<accession>A0A4P6EJ51</accession>
<dbReference type="Gene3D" id="1.10.287.3510">
    <property type="match status" value="1"/>
</dbReference>
<dbReference type="PANTHER" id="PTHR34583">
    <property type="entry name" value="ANTIPORTER SUBUNIT MNHC2-RELATED"/>
    <property type="match status" value="1"/>
</dbReference>
<organism evidence="8 9">
    <name type="scientific">Xylanimonas allomyrinae</name>
    <dbReference type="NCBI Taxonomy" id="2509459"/>
    <lineage>
        <taxon>Bacteria</taxon>
        <taxon>Bacillati</taxon>
        <taxon>Actinomycetota</taxon>
        <taxon>Actinomycetes</taxon>
        <taxon>Micrococcales</taxon>
        <taxon>Promicromonosporaceae</taxon>
        <taxon>Xylanimonas</taxon>
    </lineage>
</organism>
<dbReference type="InterPro" id="IPR039428">
    <property type="entry name" value="NUOK/Mnh_C1-like"/>
</dbReference>
<evidence type="ECO:0000256" key="6">
    <source>
        <dbReference type="ARBA" id="ARBA00023136"/>
    </source>
</evidence>
<keyword evidence="9" id="KW-1185">Reference proteome</keyword>
<sequence>MRAVHHVPVLREGGVSVPDLSWLDGANVAVILFCIGLAGLVLRKNMMISVISLSVMSTAVILAFVTLGSSPAHEAPMTAQTVAGAADPVPQALMITTVVIGVAVQTVCLVLILNHYREHKTLDWDEAKAIREGGAQTGPSQG</sequence>
<dbReference type="EMBL" id="CP035495">
    <property type="protein sequence ID" value="QAY62630.1"/>
    <property type="molecule type" value="Genomic_DNA"/>
</dbReference>
<dbReference type="Pfam" id="PF00420">
    <property type="entry name" value="Oxidored_q2"/>
    <property type="match status" value="1"/>
</dbReference>
<evidence type="ECO:0000256" key="7">
    <source>
        <dbReference type="SAM" id="Phobius"/>
    </source>
</evidence>
<evidence type="ECO:0000256" key="4">
    <source>
        <dbReference type="ARBA" id="ARBA00022692"/>
    </source>
</evidence>
<feature type="transmembrane region" description="Helical" evidence="7">
    <location>
        <begin position="92"/>
        <end position="113"/>
    </location>
</feature>
<evidence type="ECO:0000256" key="3">
    <source>
        <dbReference type="ARBA" id="ARBA00022475"/>
    </source>
</evidence>
<dbReference type="Proteomes" id="UP000291758">
    <property type="component" value="Chromosome"/>
</dbReference>
<dbReference type="GO" id="GO:0005886">
    <property type="term" value="C:plasma membrane"/>
    <property type="evidence" value="ECO:0007669"/>
    <property type="project" value="UniProtKB-SubCell"/>
</dbReference>
<dbReference type="AlphaFoldDB" id="A0A4P6EJ51"/>
<evidence type="ECO:0000313" key="8">
    <source>
        <dbReference type="EMBL" id="QAY62630.1"/>
    </source>
</evidence>
<keyword evidence="6 7" id="KW-0472">Membrane</keyword>
<comment type="similarity">
    <text evidence="2">Belongs to the CPA3 antiporters (TC 2.A.63) subunit C family.</text>
</comment>
<keyword evidence="5 7" id="KW-1133">Transmembrane helix</keyword>
<evidence type="ECO:0000256" key="1">
    <source>
        <dbReference type="ARBA" id="ARBA00004651"/>
    </source>
</evidence>
<dbReference type="OrthoDB" id="9799219at2"/>
<evidence type="ECO:0000313" key="9">
    <source>
        <dbReference type="Proteomes" id="UP000291758"/>
    </source>
</evidence>
<comment type="subcellular location">
    <subcellularLocation>
        <location evidence="1">Cell membrane</location>
        <topology evidence="1">Multi-pass membrane protein</topology>
    </subcellularLocation>
</comment>
<gene>
    <name evidence="8" type="ORF">ET495_04460</name>
</gene>
<evidence type="ECO:0008006" key="10">
    <source>
        <dbReference type="Google" id="ProtNLM"/>
    </source>
</evidence>
<keyword evidence="3" id="KW-1003">Cell membrane</keyword>
<evidence type="ECO:0000256" key="2">
    <source>
        <dbReference type="ARBA" id="ARBA00010388"/>
    </source>
</evidence>
<feature type="transmembrane region" description="Helical" evidence="7">
    <location>
        <begin position="49"/>
        <end position="72"/>
    </location>
</feature>
<name>A0A4P6EJ51_9MICO</name>